<dbReference type="STRING" id="742742.HMPREF9452_00413"/>
<accession>G1WGF0</accession>
<sequence>MADRMREGGTGATSGKQYGYEMVEYYASRMPRYADGSAIHRGDTVHIAGDGGCTIYKVVALDDINGEVQVADTLKRAMWMPATDLEHIPMTDKQRR</sequence>
<evidence type="ECO:0000313" key="2">
    <source>
        <dbReference type="Proteomes" id="UP000004830"/>
    </source>
</evidence>
<keyword evidence="2" id="KW-1185">Reference proteome</keyword>
<proteinExistence type="predicted"/>
<dbReference type="PATRIC" id="fig|742742.3.peg.396"/>
<dbReference type="GeneID" id="62758190"/>
<reference evidence="1 2" key="1">
    <citation type="submission" date="2011-06" db="EMBL/GenBank/DDBJ databases">
        <title>The Genome Sequence of Collinsella tanakaei YIT 12063.</title>
        <authorList>
            <consortium name="The Broad Institute Genome Sequencing Platform"/>
            <person name="Earl A."/>
            <person name="Ward D."/>
            <person name="Feldgarden M."/>
            <person name="Gevers D."/>
            <person name="Morotomi M."/>
            <person name="Young S.K."/>
            <person name="Zeng Q."/>
            <person name="Gargeya S."/>
            <person name="Fitzgerald M."/>
            <person name="Haas B."/>
            <person name="Abouelleil A."/>
            <person name="Alvarado L."/>
            <person name="Arachchi H.M."/>
            <person name="Berlin A."/>
            <person name="Brown A."/>
            <person name="Chapman S.B."/>
            <person name="Chen Z."/>
            <person name="Dunbar C."/>
            <person name="Freedman E."/>
            <person name="Gearin G."/>
            <person name="Gellesch M."/>
            <person name="Goldberg J."/>
            <person name="Griggs A."/>
            <person name="Gujja S."/>
            <person name="Heiman D."/>
            <person name="Howarth C."/>
            <person name="Larson L."/>
            <person name="Lui A."/>
            <person name="MacDonald P.J.P."/>
            <person name="Mehta T."/>
            <person name="Montmayeur A."/>
            <person name="Murphy C."/>
            <person name="Neiman D."/>
            <person name="Pearson M."/>
            <person name="Priest M."/>
            <person name="Roberts A."/>
            <person name="Saif S."/>
            <person name="Shea T."/>
            <person name="Shenoy N."/>
            <person name="Sisk P."/>
            <person name="Stolte C."/>
            <person name="Sykes S."/>
            <person name="Wortman J."/>
            <person name="Nusbaum C."/>
            <person name="Birren B."/>
        </authorList>
    </citation>
    <scope>NUCLEOTIDE SEQUENCE [LARGE SCALE GENOMIC DNA]</scope>
    <source>
        <strain evidence="1 2">YIT 12063</strain>
    </source>
</reference>
<dbReference type="HOGENOM" id="CLU_2354926_0_0_11"/>
<organism evidence="1 2">
    <name type="scientific">Collinsella tanakaei YIT 12063</name>
    <dbReference type="NCBI Taxonomy" id="742742"/>
    <lineage>
        <taxon>Bacteria</taxon>
        <taxon>Bacillati</taxon>
        <taxon>Actinomycetota</taxon>
        <taxon>Coriobacteriia</taxon>
        <taxon>Coriobacteriales</taxon>
        <taxon>Coriobacteriaceae</taxon>
        <taxon>Collinsella</taxon>
    </lineage>
</organism>
<evidence type="ECO:0000313" key="1">
    <source>
        <dbReference type="EMBL" id="EGX67401.1"/>
    </source>
</evidence>
<dbReference type="RefSeq" id="WP_009140449.1">
    <property type="nucleotide sequence ID" value="NZ_JH126467.1"/>
</dbReference>
<comment type="caution">
    <text evidence="1">The sequence shown here is derived from an EMBL/GenBank/DDBJ whole genome shotgun (WGS) entry which is preliminary data.</text>
</comment>
<dbReference type="Proteomes" id="UP000004830">
    <property type="component" value="Unassembled WGS sequence"/>
</dbReference>
<protein>
    <submittedName>
        <fullName evidence="1">Uncharacterized protein</fullName>
    </submittedName>
</protein>
<gene>
    <name evidence="1" type="ORF">HMPREF9452_00413</name>
</gene>
<dbReference type="EMBL" id="ADLS01000006">
    <property type="protein sequence ID" value="EGX67401.1"/>
    <property type="molecule type" value="Genomic_DNA"/>
</dbReference>
<name>G1WGF0_9ACTN</name>
<dbReference type="AlphaFoldDB" id="G1WGF0"/>